<gene>
    <name evidence="3" type="ORF">LCGC14_0253670</name>
</gene>
<keyword evidence="1" id="KW-1133">Transmembrane helix</keyword>
<dbReference type="InterPro" id="IPR009597">
    <property type="entry name" value="DUF1206"/>
</dbReference>
<feature type="domain" description="DUF1206" evidence="2">
    <location>
        <begin position="240"/>
        <end position="309"/>
    </location>
</feature>
<dbReference type="AlphaFoldDB" id="A0A0F9U461"/>
<feature type="transmembrane region" description="Helical" evidence="1">
    <location>
        <begin position="109"/>
        <end position="129"/>
    </location>
</feature>
<proteinExistence type="predicted"/>
<keyword evidence="1" id="KW-0472">Membrane</keyword>
<feature type="transmembrane region" description="Helical" evidence="1">
    <location>
        <begin position="193"/>
        <end position="214"/>
    </location>
</feature>
<sequence length="331" mass="35177">MPIWAHSRELADQRCVVVPHVIKVRAPLSGAGFARRDIVTMSANSHQSTRSEILSHIDPDDFSWAVPIMRTGYAGRGLVYLVVAGLSLWSVLSGGQAEGTKSTLQSLDGAAGFAVIFAIATGMFAYAIWRAVDSFWDLEAYGSGAKGIVARIGMLVTGFIHGAIGALAVTVLGVSSSGSSSKELLNQFLQTPAGVWVVGGIGLVTMGTGFYYFYKAATQSYREHLEANHFTMHWNPALRIGVAAQGVVVLIIGGLIVYAAMSANASDAGGIDAAFEWLHQQAYGRILVGLLCAGLLMFSLFCFVNAVYRIVPKAADPSVQSVARKIKSMAQ</sequence>
<dbReference type="EMBL" id="LAZR01000132">
    <property type="protein sequence ID" value="KKN88025.1"/>
    <property type="molecule type" value="Genomic_DNA"/>
</dbReference>
<evidence type="ECO:0000313" key="3">
    <source>
        <dbReference type="EMBL" id="KKN88025.1"/>
    </source>
</evidence>
<dbReference type="Pfam" id="PF06724">
    <property type="entry name" value="DUF1206"/>
    <property type="match status" value="3"/>
</dbReference>
<feature type="transmembrane region" description="Helical" evidence="1">
    <location>
        <begin position="78"/>
        <end position="97"/>
    </location>
</feature>
<keyword evidence="1" id="KW-0812">Transmembrane</keyword>
<evidence type="ECO:0000256" key="1">
    <source>
        <dbReference type="SAM" id="Phobius"/>
    </source>
</evidence>
<name>A0A0F9U461_9ZZZZ</name>
<feature type="domain" description="DUF1206" evidence="2">
    <location>
        <begin position="152"/>
        <end position="218"/>
    </location>
</feature>
<comment type="caution">
    <text evidence="3">The sequence shown here is derived from an EMBL/GenBank/DDBJ whole genome shotgun (WGS) entry which is preliminary data.</text>
</comment>
<feature type="transmembrane region" description="Helical" evidence="1">
    <location>
        <begin position="149"/>
        <end position="173"/>
    </location>
</feature>
<protein>
    <recommendedName>
        <fullName evidence="2">DUF1206 domain-containing protein</fullName>
    </recommendedName>
</protein>
<accession>A0A0F9U461</accession>
<feature type="transmembrane region" description="Helical" evidence="1">
    <location>
        <begin position="240"/>
        <end position="261"/>
    </location>
</feature>
<organism evidence="3">
    <name type="scientific">marine sediment metagenome</name>
    <dbReference type="NCBI Taxonomy" id="412755"/>
    <lineage>
        <taxon>unclassified sequences</taxon>
        <taxon>metagenomes</taxon>
        <taxon>ecological metagenomes</taxon>
    </lineage>
</organism>
<feature type="domain" description="DUF1206" evidence="2">
    <location>
        <begin position="72"/>
        <end position="136"/>
    </location>
</feature>
<evidence type="ECO:0000259" key="2">
    <source>
        <dbReference type="Pfam" id="PF06724"/>
    </source>
</evidence>
<feature type="transmembrane region" description="Helical" evidence="1">
    <location>
        <begin position="286"/>
        <end position="308"/>
    </location>
</feature>
<reference evidence="3" key="1">
    <citation type="journal article" date="2015" name="Nature">
        <title>Complex archaea that bridge the gap between prokaryotes and eukaryotes.</title>
        <authorList>
            <person name="Spang A."/>
            <person name="Saw J.H."/>
            <person name="Jorgensen S.L."/>
            <person name="Zaremba-Niedzwiedzka K."/>
            <person name="Martijn J."/>
            <person name="Lind A.E."/>
            <person name="van Eijk R."/>
            <person name="Schleper C."/>
            <person name="Guy L."/>
            <person name="Ettema T.J."/>
        </authorList>
    </citation>
    <scope>NUCLEOTIDE SEQUENCE</scope>
</reference>